<dbReference type="Proteomes" id="UP001497392">
    <property type="component" value="Unassembled WGS sequence"/>
</dbReference>
<keyword evidence="10" id="KW-1185">Reference proteome</keyword>
<organism evidence="9 10">
    <name type="scientific">Coccomyxa viridis</name>
    <dbReference type="NCBI Taxonomy" id="1274662"/>
    <lineage>
        <taxon>Eukaryota</taxon>
        <taxon>Viridiplantae</taxon>
        <taxon>Chlorophyta</taxon>
        <taxon>core chlorophytes</taxon>
        <taxon>Trebouxiophyceae</taxon>
        <taxon>Trebouxiophyceae incertae sedis</taxon>
        <taxon>Coccomyxaceae</taxon>
        <taxon>Coccomyxa</taxon>
    </lineage>
</organism>
<dbReference type="InterPro" id="IPR020846">
    <property type="entry name" value="MFS_dom"/>
</dbReference>
<feature type="region of interest" description="Disordered" evidence="6">
    <location>
        <begin position="257"/>
        <end position="336"/>
    </location>
</feature>
<feature type="compositionally biased region" description="Polar residues" evidence="6">
    <location>
        <begin position="257"/>
        <end position="270"/>
    </location>
</feature>
<comment type="caution">
    <text evidence="9">The sequence shown here is derived from an EMBL/GenBank/DDBJ whole genome shotgun (WGS) entry which is preliminary data.</text>
</comment>
<keyword evidence="5 7" id="KW-0472">Membrane</keyword>
<dbReference type="InterPro" id="IPR036259">
    <property type="entry name" value="MFS_trans_sf"/>
</dbReference>
<evidence type="ECO:0000256" key="7">
    <source>
        <dbReference type="SAM" id="Phobius"/>
    </source>
</evidence>
<evidence type="ECO:0000256" key="4">
    <source>
        <dbReference type="ARBA" id="ARBA00022989"/>
    </source>
</evidence>
<feature type="region of interest" description="Disordered" evidence="6">
    <location>
        <begin position="1"/>
        <end position="22"/>
    </location>
</feature>
<dbReference type="PANTHER" id="PTHR43124:SF3">
    <property type="entry name" value="CHLORAMPHENICOL EFFLUX PUMP RV0191"/>
    <property type="match status" value="1"/>
</dbReference>
<dbReference type="PANTHER" id="PTHR43124">
    <property type="entry name" value="PURINE EFFLUX PUMP PBUE"/>
    <property type="match status" value="1"/>
</dbReference>
<dbReference type="CDD" id="cd17325">
    <property type="entry name" value="MFS_MdtG_SLC18_like"/>
    <property type="match status" value="1"/>
</dbReference>
<sequence>MAGSCLPQREGTKARPTRGSSEGRAVCTAFRGDAHVEGKLSESLYWRAPSYKAKRSLIEEHVAAAVLRVGRFLVDNERLLVVAASTMIMSLSHTALRPVLPVFAKSFGVGAAAVGTTISVYAIARLMMNLPAGILADRYGRKPLLVWGPLITAFGMIGCGMSRNFTQLLAWRWVTGVGSALQMSGSQLYLADISLSSNRARTLGTNQAASLLGGLVGPALGGLLADMSGLRAPFTLTGCAALMAAIYGAIRLPETMGTQKSEPTGASSGSSKEEVLANSSSAAESAAEEEATPLLEAKALQPGEAPSMEALQKPERKLKETRTFNPRKMRPKRRKERPAWQLLLGSRDFGAIMLLNAMMFMTQNGSRAVLVPLLATQAFGVTTTTLGLLFAAMAVVSFVGVMPASFVADKLGRKWTIVPSCLGLAGALLLMAFTGRQEMFTVAMMMYAAASACIGATPAAYAADVMPHSVSGFGLGIYRCAGDIGLMVGPALLGWIADMTSVHTALQVNAVAMIAVVAYFGLAARETKHIRVRAEQERRAAVAAA</sequence>
<dbReference type="Gene3D" id="1.20.1250.20">
    <property type="entry name" value="MFS general substrate transporter like domains"/>
    <property type="match status" value="1"/>
</dbReference>
<feature type="compositionally biased region" description="Basic residues" evidence="6">
    <location>
        <begin position="325"/>
        <end position="336"/>
    </location>
</feature>
<feature type="transmembrane region" description="Helical" evidence="7">
    <location>
        <begin position="381"/>
        <end position="408"/>
    </location>
</feature>
<name>A0ABP1G9X3_9CHLO</name>
<feature type="transmembrane region" description="Helical" evidence="7">
    <location>
        <begin position="439"/>
        <end position="463"/>
    </location>
</feature>
<reference evidence="9 10" key="1">
    <citation type="submission" date="2024-06" db="EMBL/GenBank/DDBJ databases">
        <authorList>
            <person name="Kraege A."/>
            <person name="Thomma B."/>
        </authorList>
    </citation>
    <scope>NUCLEOTIDE SEQUENCE [LARGE SCALE GENOMIC DNA]</scope>
</reference>
<feature type="transmembrane region" description="Helical" evidence="7">
    <location>
        <begin position="339"/>
        <end position="361"/>
    </location>
</feature>
<feature type="transmembrane region" description="Helical" evidence="7">
    <location>
        <begin position="415"/>
        <end position="433"/>
    </location>
</feature>
<gene>
    <name evidence="9" type="primary">g11787</name>
    <name evidence="9" type="ORF">VP750_LOCUS10528</name>
</gene>
<feature type="compositionally biased region" description="Low complexity" evidence="6">
    <location>
        <begin position="276"/>
        <end position="285"/>
    </location>
</feature>
<dbReference type="InterPro" id="IPR050189">
    <property type="entry name" value="MFS_Efflux_Transporters"/>
</dbReference>
<evidence type="ECO:0000313" key="9">
    <source>
        <dbReference type="EMBL" id="CAL5228622.1"/>
    </source>
</evidence>
<dbReference type="EMBL" id="CAXHTA020000019">
    <property type="protein sequence ID" value="CAL5228622.1"/>
    <property type="molecule type" value="Genomic_DNA"/>
</dbReference>
<dbReference type="InterPro" id="IPR011701">
    <property type="entry name" value="MFS"/>
</dbReference>
<feature type="domain" description="Major facilitator superfamily (MFS) profile" evidence="8">
    <location>
        <begin position="78"/>
        <end position="527"/>
    </location>
</feature>
<dbReference type="InterPro" id="IPR005829">
    <property type="entry name" value="Sugar_transporter_CS"/>
</dbReference>
<comment type="subcellular location">
    <subcellularLocation>
        <location evidence="1">Cell membrane</location>
        <topology evidence="1">Multi-pass membrane protein</topology>
    </subcellularLocation>
</comment>
<feature type="transmembrane region" description="Helical" evidence="7">
    <location>
        <begin position="230"/>
        <end position="250"/>
    </location>
</feature>
<evidence type="ECO:0000256" key="5">
    <source>
        <dbReference type="ARBA" id="ARBA00023136"/>
    </source>
</evidence>
<dbReference type="Pfam" id="PF07690">
    <property type="entry name" value="MFS_1"/>
    <property type="match status" value="1"/>
</dbReference>
<feature type="compositionally biased region" description="Basic and acidic residues" evidence="6">
    <location>
        <begin position="312"/>
        <end position="322"/>
    </location>
</feature>
<feature type="transmembrane region" description="Helical" evidence="7">
    <location>
        <begin position="502"/>
        <end position="523"/>
    </location>
</feature>
<dbReference type="Gene3D" id="1.20.1720.10">
    <property type="entry name" value="Multidrug resistance protein D"/>
    <property type="match status" value="1"/>
</dbReference>
<dbReference type="PROSITE" id="PS00216">
    <property type="entry name" value="SUGAR_TRANSPORT_1"/>
    <property type="match status" value="2"/>
</dbReference>
<dbReference type="SUPFAM" id="SSF103473">
    <property type="entry name" value="MFS general substrate transporter"/>
    <property type="match status" value="1"/>
</dbReference>
<dbReference type="PROSITE" id="PS50850">
    <property type="entry name" value="MFS"/>
    <property type="match status" value="1"/>
</dbReference>
<feature type="transmembrane region" description="Helical" evidence="7">
    <location>
        <begin position="144"/>
        <end position="163"/>
    </location>
</feature>
<feature type="transmembrane region" description="Helical" evidence="7">
    <location>
        <begin position="203"/>
        <end position="224"/>
    </location>
</feature>
<keyword evidence="2" id="KW-1003">Cell membrane</keyword>
<evidence type="ECO:0000256" key="1">
    <source>
        <dbReference type="ARBA" id="ARBA00004651"/>
    </source>
</evidence>
<evidence type="ECO:0000256" key="6">
    <source>
        <dbReference type="SAM" id="MobiDB-lite"/>
    </source>
</evidence>
<feature type="transmembrane region" description="Helical" evidence="7">
    <location>
        <begin position="475"/>
        <end position="496"/>
    </location>
</feature>
<keyword evidence="4 7" id="KW-1133">Transmembrane helix</keyword>
<evidence type="ECO:0000256" key="3">
    <source>
        <dbReference type="ARBA" id="ARBA00022692"/>
    </source>
</evidence>
<protein>
    <submittedName>
        <fullName evidence="9">G11787 protein</fullName>
    </submittedName>
</protein>
<evidence type="ECO:0000259" key="8">
    <source>
        <dbReference type="PROSITE" id="PS50850"/>
    </source>
</evidence>
<feature type="transmembrane region" description="Helical" evidence="7">
    <location>
        <begin position="102"/>
        <end position="124"/>
    </location>
</feature>
<keyword evidence="3 7" id="KW-0812">Transmembrane</keyword>
<evidence type="ECO:0000313" key="10">
    <source>
        <dbReference type="Proteomes" id="UP001497392"/>
    </source>
</evidence>
<evidence type="ECO:0000256" key="2">
    <source>
        <dbReference type="ARBA" id="ARBA00022475"/>
    </source>
</evidence>
<accession>A0ABP1G9X3</accession>
<proteinExistence type="predicted"/>